<name>A0AA38UAZ1_9AGAR</name>
<evidence type="ECO:0000313" key="2">
    <source>
        <dbReference type="Proteomes" id="UP001163846"/>
    </source>
</evidence>
<dbReference type="PANTHER" id="PTHR33050">
    <property type="entry name" value="REVERSE TRANSCRIPTASE DOMAIN-CONTAINING PROTEIN"/>
    <property type="match status" value="1"/>
</dbReference>
<feature type="non-terminal residue" evidence="1">
    <location>
        <position position="164"/>
    </location>
</feature>
<accession>A0AA38UAZ1</accession>
<feature type="non-terminal residue" evidence="1">
    <location>
        <position position="1"/>
    </location>
</feature>
<keyword evidence="2" id="KW-1185">Reference proteome</keyword>
<reference evidence="1" key="1">
    <citation type="submission" date="2022-08" db="EMBL/GenBank/DDBJ databases">
        <authorList>
            <consortium name="DOE Joint Genome Institute"/>
            <person name="Min B."/>
            <person name="Riley R."/>
            <person name="Sierra-Patev S."/>
            <person name="Naranjo-Ortiz M."/>
            <person name="Looney B."/>
            <person name="Konkel Z."/>
            <person name="Slot J.C."/>
            <person name="Sakamoto Y."/>
            <person name="Steenwyk J.L."/>
            <person name="Rokas A."/>
            <person name="Carro J."/>
            <person name="Camarero S."/>
            <person name="Ferreira P."/>
            <person name="Molpeceres G."/>
            <person name="Ruiz-Duenas F.J."/>
            <person name="Serrano A."/>
            <person name="Henrissat B."/>
            <person name="Drula E."/>
            <person name="Hughes K.W."/>
            <person name="Mata J.L."/>
            <person name="Ishikawa N.K."/>
            <person name="Vargas-Isla R."/>
            <person name="Ushijima S."/>
            <person name="Smith C.A."/>
            <person name="Ahrendt S."/>
            <person name="Andreopoulos W."/>
            <person name="He G."/>
            <person name="Labutti K."/>
            <person name="Lipzen A."/>
            <person name="Ng V."/>
            <person name="Sandor L."/>
            <person name="Barry K."/>
            <person name="Martinez A.T."/>
            <person name="Xiao Y."/>
            <person name="Gibbons J.G."/>
            <person name="Terashima K."/>
            <person name="Hibbett D.S."/>
            <person name="Grigoriev I.V."/>
        </authorList>
    </citation>
    <scope>NUCLEOTIDE SEQUENCE</scope>
    <source>
        <strain evidence="1">TFB9207</strain>
    </source>
</reference>
<dbReference type="PANTHER" id="PTHR33050:SF7">
    <property type="entry name" value="RIBONUCLEASE H"/>
    <property type="match status" value="1"/>
</dbReference>
<organism evidence="1 2">
    <name type="scientific">Lentinula raphanica</name>
    <dbReference type="NCBI Taxonomy" id="153919"/>
    <lineage>
        <taxon>Eukaryota</taxon>
        <taxon>Fungi</taxon>
        <taxon>Dikarya</taxon>
        <taxon>Basidiomycota</taxon>
        <taxon>Agaricomycotina</taxon>
        <taxon>Agaricomycetes</taxon>
        <taxon>Agaricomycetidae</taxon>
        <taxon>Agaricales</taxon>
        <taxon>Marasmiineae</taxon>
        <taxon>Omphalotaceae</taxon>
        <taxon>Lentinula</taxon>
    </lineage>
</organism>
<gene>
    <name evidence="1" type="ORF">F5878DRAFT_504840</name>
</gene>
<dbReference type="EMBL" id="MU807014">
    <property type="protein sequence ID" value="KAJ3832277.1"/>
    <property type="molecule type" value="Genomic_DNA"/>
</dbReference>
<sequence length="164" mass="18844">YMDDFFGWDFAENLVMFHGRLRPKRQVLLLLFWDYIHCPYDDEKQDAGSCLKIIGFFINICTGTISITDNSVKDLIGQIQEFLNHSSRKPPLRHWLRLCGHINWALNVLPWARPALSALYSKIDNKTGMASGVPLNVGVRESLTWLIETLPKSIGVRLLEDGLW</sequence>
<evidence type="ECO:0000313" key="1">
    <source>
        <dbReference type="EMBL" id="KAJ3832277.1"/>
    </source>
</evidence>
<dbReference type="AlphaFoldDB" id="A0AA38UAZ1"/>
<dbReference type="Proteomes" id="UP001163846">
    <property type="component" value="Unassembled WGS sequence"/>
</dbReference>
<protein>
    <submittedName>
        <fullName evidence="1">Uncharacterized protein</fullName>
    </submittedName>
</protein>
<dbReference type="InterPro" id="IPR052055">
    <property type="entry name" value="Hepadnavirus_pol/RT"/>
</dbReference>
<comment type="caution">
    <text evidence="1">The sequence shown here is derived from an EMBL/GenBank/DDBJ whole genome shotgun (WGS) entry which is preliminary data.</text>
</comment>
<proteinExistence type="predicted"/>